<dbReference type="EMBL" id="JADNYJ010000010">
    <property type="protein sequence ID" value="KAF8908902.1"/>
    <property type="molecule type" value="Genomic_DNA"/>
</dbReference>
<dbReference type="AlphaFoldDB" id="A0A9P5NW80"/>
<organism evidence="3 4">
    <name type="scientific">Gymnopilus junonius</name>
    <name type="common">Spectacular rustgill mushroom</name>
    <name type="synonym">Gymnopilus spectabilis subsp. junonius</name>
    <dbReference type="NCBI Taxonomy" id="109634"/>
    <lineage>
        <taxon>Eukaryota</taxon>
        <taxon>Fungi</taxon>
        <taxon>Dikarya</taxon>
        <taxon>Basidiomycota</taxon>
        <taxon>Agaricomycotina</taxon>
        <taxon>Agaricomycetes</taxon>
        <taxon>Agaricomycetidae</taxon>
        <taxon>Agaricales</taxon>
        <taxon>Agaricineae</taxon>
        <taxon>Hymenogastraceae</taxon>
        <taxon>Gymnopilus</taxon>
    </lineage>
</organism>
<reference evidence="3" key="1">
    <citation type="submission" date="2020-11" db="EMBL/GenBank/DDBJ databases">
        <authorList>
            <consortium name="DOE Joint Genome Institute"/>
            <person name="Ahrendt S."/>
            <person name="Riley R."/>
            <person name="Andreopoulos W."/>
            <person name="LaButti K."/>
            <person name="Pangilinan J."/>
            <person name="Ruiz-duenas F.J."/>
            <person name="Barrasa J.M."/>
            <person name="Sanchez-Garcia M."/>
            <person name="Camarero S."/>
            <person name="Miyauchi S."/>
            <person name="Serrano A."/>
            <person name="Linde D."/>
            <person name="Babiker R."/>
            <person name="Drula E."/>
            <person name="Ayuso-Fernandez I."/>
            <person name="Pacheco R."/>
            <person name="Padilla G."/>
            <person name="Ferreira P."/>
            <person name="Barriuso J."/>
            <person name="Kellner H."/>
            <person name="Castanera R."/>
            <person name="Alfaro M."/>
            <person name="Ramirez L."/>
            <person name="Pisabarro A.G."/>
            <person name="Kuo A."/>
            <person name="Tritt A."/>
            <person name="Lipzen A."/>
            <person name="He G."/>
            <person name="Yan M."/>
            <person name="Ng V."/>
            <person name="Cullen D."/>
            <person name="Martin F."/>
            <person name="Rosso M.-N."/>
            <person name="Henrissat B."/>
            <person name="Hibbett D."/>
            <person name="Martinez A.T."/>
            <person name="Grigoriev I.V."/>
        </authorList>
    </citation>
    <scope>NUCLEOTIDE SEQUENCE</scope>
    <source>
        <strain evidence="3">AH 44721</strain>
    </source>
</reference>
<feature type="compositionally biased region" description="Low complexity" evidence="1">
    <location>
        <begin position="304"/>
        <end position="322"/>
    </location>
</feature>
<feature type="compositionally biased region" description="Polar residues" evidence="1">
    <location>
        <begin position="195"/>
        <end position="226"/>
    </location>
</feature>
<accession>A0A9P5NW80</accession>
<feature type="compositionally biased region" description="Polar residues" evidence="1">
    <location>
        <begin position="327"/>
        <end position="341"/>
    </location>
</feature>
<feature type="region of interest" description="Disordered" evidence="1">
    <location>
        <begin position="112"/>
        <end position="164"/>
    </location>
</feature>
<comment type="caution">
    <text evidence="3">The sequence shown here is derived from an EMBL/GenBank/DDBJ whole genome shotgun (WGS) entry which is preliminary data.</text>
</comment>
<dbReference type="OrthoDB" id="2392550at2759"/>
<evidence type="ECO:0000256" key="1">
    <source>
        <dbReference type="SAM" id="MobiDB-lite"/>
    </source>
</evidence>
<gene>
    <name evidence="3" type="ORF">CPB84DRAFT_1813168</name>
</gene>
<dbReference type="InterPro" id="IPR018851">
    <property type="entry name" value="Borealin_N"/>
</dbReference>
<proteinExistence type="predicted"/>
<sequence>MEFPTTKRHYSNEEKRQLIENLDIEVAHRTRQFEAWLSDKLEHFTIHQEGQVSRIPKQVRSMTMREFGVKYEGNIQLALRGYQKERLAAAGADASFGEIDKSMRKRKWVASHEVDAEASGSGQLKDTDSQRRPKNARIQPASPQKVAGSSTGPGTAQHSRMTRSMGRIPQTGQSFETQAPFQQYDIFAESTTNSRLASPLKQTSSYPNLVPQQNRVPSSSTSNTDRTAMRLPRKDESMLSINGSPLANPYEFGLGWFKGIEMAELELEEEDPQDEQLRTKSSIIIRRDPSVVFPMSGLHSRTDSQTSFYTASSSQTTSSSSSRSRENSQAPVPNAPRTNLETFRFPPAKQDNGIEATPRPQPSHTRSFSALVAIPTRDGHLLEFDPLQTSPRALDALEGISDSAKKQAKVEMGRLIQATVDKWKIR</sequence>
<protein>
    <recommendedName>
        <fullName evidence="2">Borealin N-terminal domain-containing protein</fullName>
    </recommendedName>
</protein>
<keyword evidence="4" id="KW-1185">Reference proteome</keyword>
<evidence type="ECO:0000313" key="3">
    <source>
        <dbReference type="EMBL" id="KAF8908902.1"/>
    </source>
</evidence>
<feature type="compositionally biased region" description="Polar residues" evidence="1">
    <location>
        <begin position="147"/>
        <end position="159"/>
    </location>
</feature>
<dbReference type="Proteomes" id="UP000724874">
    <property type="component" value="Unassembled WGS sequence"/>
</dbReference>
<evidence type="ECO:0000259" key="2">
    <source>
        <dbReference type="Pfam" id="PF10444"/>
    </source>
</evidence>
<feature type="region of interest" description="Disordered" evidence="1">
    <location>
        <begin position="195"/>
        <end position="228"/>
    </location>
</feature>
<evidence type="ECO:0000313" key="4">
    <source>
        <dbReference type="Proteomes" id="UP000724874"/>
    </source>
</evidence>
<feature type="domain" description="Borealin N-terminal" evidence="2">
    <location>
        <begin position="14"/>
        <end position="67"/>
    </location>
</feature>
<feature type="region of interest" description="Disordered" evidence="1">
    <location>
        <begin position="295"/>
        <end position="365"/>
    </location>
</feature>
<name>A0A9P5NW80_GYMJU</name>
<dbReference type="Pfam" id="PF10444">
    <property type="entry name" value="Nbl1_Borealin_N"/>
    <property type="match status" value="1"/>
</dbReference>